<feature type="region of interest" description="Disordered" evidence="2">
    <location>
        <begin position="820"/>
        <end position="872"/>
    </location>
</feature>
<dbReference type="Gene3D" id="1.10.472.80">
    <property type="entry name" value="Ypt/Rab-GAP domain of gyp1p, domain 3"/>
    <property type="match status" value="1"/>
</dbReference>
<dbReference type="FunFam" id="1.10.472.80:FF:000038">
    <property type="entry name" value="TBC1 domain family member 5"/>
    <property type="match status" value="1"/>
</dbReference>
<protein>
    <recommendedName>
        <fullName evidence="3">Rab-GAP TBC domain-containing protein</fullName>
    </recommendedName>
</protein>
<dbReference type="AlphaFoldDB" id="A0A8H7R8C3"/>
<comment type="caution">
    <text evidence="4">The sequence shown here is derived from an EMBL/GenBank/DDBJ whole genome shotgun (WGS) entry which is preliminary data.</text>
</comment>
<dbReference type="PANTHER" id="PTHR22957">
    <property type="entry name" value="TBC1 DOMAIN FAMILY MEMBER GTPASE-ACTIVATING PROTEIN"/>
    <property type="match status" value="1"/>
</dbReference>
<evidence type="ECO:0000259" key="3">
    <source>
        <dbReference type="PROSITE" id="PS50086"/>
    </source>
</evidence>
<evidence type="ECO:0000313" key="4">
    <source>
        <dbReference type="EMBL" id="KAG2206411.1"/>
    </source>
</evidence>
<dbReference type="FunFam" id="1.10.8.270:FF:000031">
    <property type="entry name" value="TBC1 domain family member 5"/>
    <property type="match status" value="1"/>
</dbReference>
<feature type="region of interest" description="Disordered" evidence="2">
    <location>
        <begin position="574"/>
        <end position="626"/>
    </location>
</feature>
<feature type="domain" description="Rab-GAP TBC" evidence="3">
    <location>
        <begin position="35"/>
        <end position="324"/>
    </location>
</feature>
<dbReference type="PANTHER" id="PTHR22957:SF337">
    <property type="entry name" value="TBC1 DOMAIN FAMILY MEMBER 5"/>
    <property type="match status" value="1"/>
</dbReference>
<dbReference type="Pfam" id="PF00566">
    <property type="entry name" value="RabGAP-TBC"/>
    <property type="match status" value="1"/>
</dbReference>
<keyword evidence="5" id="KW-1185">Reference proteome</keyword>
<feature type="compositionally biased region" description="Basic and acidic residues" evidence="2">
    <location>
        <begin position="574"/>
        <end position="593"/>
    </location>
</feature>
<sequence length="892" mass="101129">MTQTLEAKRKAWDIIFKDPNLSLNSLRHRAVAGSVCQNGLRSVCWKIFLGYLPTLEVSTWPSLQLEQRQHYTNLKRKYIEEPAEKMNKKGEEDLSDNNPLALSDSNPWQQYFADSETRKVIRQDVERTFPDVDFFRENDVQQRLTDILFIYCKLNHDVSYRQGMHELLAPFYWIIADESLNTNQIDQDHVDPASKLMLQVLDSAFVEHDAYILFDKLMTFGKSWYEFNDDVPNRKTAKSNTKPDILSNNIPKPTDSAQLNPVVMTCHRIHHQYLRTIDPLLYRHLESFGIEPQLYGIRWIRLLFGREFDIYELLKLWDAIFAQDPTLKIAEYVCLVILLRMRDQLLQKDYAECLTLLMRPPQISKPASLVEQAKYLQENLSEDTALHILQQNDVRSGKDPRNSMSDGVPEVLPGATAYSGQRQHLQQRTLNHRSSQGFDSFSRITNNMMKNPQVRDLNRAIAGVMKNVNTFGENVLGRPQDGMGPRRSTVSSEFPSGIDRIANTHAQKHEQRAPPIPISKNIEDQTVRLTAINRSMGDMMAKCISLLENEIFPEPSPPEKKQQEEEEAINKLKEDLQNVPENEKADEVEKQAENADQDVASYDSSSSSISEEKKKKDIIESSTKQPGQNDATIIMALAGLKHVRDILLGKQAHFDATVIDIKLDGSTPDSTSNGDEWKWDLVDHKEVGSAAFTPSSPPAAISTKRASATIFVPPQTSSSLISADMDSPTFEKDQKPLPPIQQYQRQQPIASVPPITTASFVEEQKLPQVPITYISTNPTPPKQQVKYRIEDLLSDPDLQLPSPKASANAKFKWMLENENNATDTQLSSSSLGNSGSGSGQELFKSEQQKLSPRKRSSFIIKKPVSGKANESAIDPLDARNVDSRKSYEYDML</sequence>
<organism evidence="4 5">
    <name type="scientific">Mucor plumbeus</name>
    <dbReference type="NCBI Taxonomy" id="97098"/>
    <lineage>
        <taxon>Eukaryota</taxon>
        <taxon>Fungi</taxon>
        <taxon>Fungi incertae sedis</taxon>
        <taxon>Mucoromycota</taxon>
        <taxon>Mucoromycotina</taxon>
        <taxon>Mucoromycetes</taxon>
        <taxon>Mucorales</taxon>
        <taxon>Mucorineae</taxon>
        <taxon>Mucoraceae</taxon>
        <taxon>Mucor</taxon>
    </lineage>
</organism>
<gene>
    <name evidence="4" type="ORF">INT46_006961</name>
</gene>
<dbReference type="OrthoDB" id="27140at2759"/>
<proteinExistence type="predicted"/>
<evidence type="ECO:0000256" key="1">
    <source>
        <dbReference type="ARBA" id="ARBA00022468"/>
    </source>
</evidence>
<dbReference type="InterPro" id="IPR000195">
    <property type="entry name" value="Rab-GAP-TBC_dom"/>
</dbReference>
<dbReference type="InterPro" id="IPR035969">
    <property type="entry name" value="Rab-GAP_TBC_sf"/>
</dbReference>
<dbReference type="Proteomes" id="UP000650833">
    <property type="component" value="Unassembled WGS sequence"/>
</dbReference>
<reference evidence="4" key="1">
    <citation type="submission" date="2020-12" db="EMBL/GenBank/DDBJ databases">
        <title>Metabolic potential, ecology and presence of endohyphal bacteria is reflected in genomic diversity of Mucoromycotina.</title>
        <authorList>
            <person name="Muszewska A."/>
            <person name="Okrasinska A."/>
            <person name="Steczkiewicz K."/>
            <person name="Drgas O."/>
            <person name="Orlowska M."/>
            <person name="Perlinska-Lenart U."/>
            <person name="Aleksandrzak-Piekarczyk T."/>
            <person name="Szatraj K."/>
            <person name="Zielenkiewicz U."/>
            <person name="Pilsyk S."/>
            <person name="Malc E."/>
            <person name="Mieczkowski P."/>
            <person name="Kruszewska J.S."/>
            <person name="Biernat P."/>
            <person name="Pawlowska J."/>
        </authorList>
    </citation>
    <scope>NUCLEOTIDE SEQUENCE</scope>
    <source>
        <strain evidence="4">CBS 226.32</strain>
    </source>
</reference>
<dbReference type="Gene3D" id="1.10.8.270">
    <property type="entry name" value="putative rabgap domain of human tbc1 domain family member 14 like domains"/>
    <property type="match status" value="1"/>
</dbReference>
<dbReference type="GO" id="GO:0005096">
    <property type="term" value="F:GTPase activator activity"/>
    <property type="evidence" value="ECO:0007669"/>
    <property type="project" value="UniProtKB-KW"/>
</dbReference>
<dbReference type="EMBL" id="JAEPRC010000151">
    <property type="protein sequence ID" value="KAG2206411.1"/>
    <property type="molecule type" value="Genomic_DNA"/>
</dbReference>
<keyword evidence="1" id="KW-0343">GTPase activation</keyword>
<evidence type="ECO:0000313" key="5">
    <source>
        <dbReference type="Proteomes" id="UP000650833"/>
    </source>
</evidence>
<dbReference type="PROSITE" id="PS50086">
    <property type="entry name" value="TBC_RABGAP"/>
    <property type="match status" value="1"/>
</dbReference>
<evidence type="ECO:0000256" key="2">
    <source>
        <dbReference type="SAM" id="MobiDB-lite"/>
    </source>
</evidence>
<name>A0A8H7R8C3_9FUNG</name>
<accession>A0A8H7R8C3</accession>
<feature type="compositionally biased region" description="Basic and acidic residues" evidence="2">
    <location>
        <begin position="610"/>
        <end position="619"/>
    </location>
</feature>
<dbReference type="SUPFAM" id="SSF47923">
    <property type="entry name" value="Ypt/Rab-GAP domain of gyp1p"/>
    <property type="match status" value="2"/>
</dbReference>
<dbReference type="SMART" id="SM00164">
    <property type="entry name" value="TBC"/>
    <property type="match status" value="1"/>
</dbReference>